<comment type="catalytic activity">
    <reaction evidence="7">
        <text>diphospho-myo-inositol polyphosphate + H2O = myo-inositol polyphosphate + phosphate.</text>
        <dbReference type="EC" id="3.6.1.52"/>
    </reaction>
</comment>
<dbReference type="AlphaFoldDB" id="A0AAN8X3U7"/>
<dbReference type="InterPro" id="IPR047198">
    <property type="entry name" value="DDP-like_NUDIX"/>
</dbReference>
<comment type="caution">
    <text evidence="10">The sequence shown here is derived from an EMBL/GenBank/DDBJ whole genome shotgun (WGS) entry which is preliminary data.</text>
</comment>
<protein>
    <recommendedName>
        <fullName evidence="3">diphosphoinositol-polyphosphate diphosphatase</fullName>
        <ecNumber evidence="3">3.6.1.52</ecNumber>
    </recommendedName>
</protein>
<dbReference type="InterPro" id="IPR000086">
    <property type="entry name" value="NUDIX_hydrolase_dom"/>
</dbReference>
<dbReference type="GO" id="GO:1901909">
    <property type="term" value="P:diadenosine hexaphosphate catabolic process"/>
    <property type="evidence" value="ECO:0007669"/>
    <property type="project" value="TreeGrafter"/>
</dbReference>
<evidence type="ECO:0000256" key="1">
    <source>
        <dbReference type="ARBA" id="ARBA00001946"/>
    </source>
</evidence>
<reference evidence="10 11" key="1">
    <citation type="submission" date="2023-11" db="EMBL/GenBank/DDBJ databases">
        <title>Halocaridina rubra genome assembly.</title>
        <authorList>
            <person name="Smith C."/>
        </authorList>
    </citation>
    <scope>NUCLEOTIDE SEQUENCE [LARGE SCALE GENOMIC DNA]</scope>
    <source>
        <strain evidence="10">EP-1</strain>
        <tissue evidence="10">Whole</tissue>
    </source>
</reference>
<evidence type="ECO:0000256" key="4">
    <source>
        <dbReference type="ARBA" id="ARBA00022723"/>
    </source>
</evidence>
<keyword evidence="11" id="KW-1185">Reference proteome</keyword>
<dbReference type="GO" id="GO:0005737">
    <property type="term" value="C:cytoplasm"/>
    <property type="evidence" value="ECO:0007669"/>
    <property type="project" value="TreeGrafter"/>
</dbReference>
<dbReference type="GO" id="GO:0005634">
    <property type="term" value="C:nucleus"/>
    <property type="evidence" value="ECO:0007669"/>
    <property type="project" value="TreeGrafter"/>
</dbReference>
<dbReference type="PRINTS" id="PR00502">
    <property type="entry name" value="NUDIXFAMILY"/>
</dbReference>
<evidence type="ECO:0000256" key="7">
    <source>
        <dbReference type="ARBA" id="ARBA00033994"/>
    </source>
</evidence>
<dbReference type="CDD" id="cd04666">
    <property type="entry name" value="NUDIX_DIPP2_like_Nudt4"/>
    <property type="match status" value="1"/>
</dbReference>
<dbReference type="Proteomes" id="UP001381693">
    <property type="component" value="Unassembled WGS sequence"/>
</dbReference>
<evidence type="ECO:0000256" key="5">
    <source>
        <dbReference type="ARBA" id="ARBA00022801"/>
    </source>
</evidence>
<dbReference type="PROSITE" id="PS51462">
    <property type="entry name" value="NUDIX"/>
    <property type="match status" value="1"/>
</dbReference>
<dbReference type="InterPro" id="IPR020084">
    <property type="entry name" value="NUDIX_hydrolase_CS"/>
</dbReference>
<dbReference type="GO" id="GO:0008486">
    <property type="term" value="F:diphosphoinositol-polyphosphate diphosphatase activity"/>
    <property type="evidence" value="ECO:0007669"/>
    <property type="project" value="UniProtKB-EC"/>
</dbReference>
<sequence>VLLVSSKKDPCSWLVPGGGMEAGEEMATAAIREAWEEAGVQGHITKYLGLFETKHHSGSKKHRTAVFVVSVKNVLADYPEAYLGRGRQWFTLEDAFLHLARTRPMQSAYLQLLLVSRLKVSAS</sequence>
<dbReference type="PANTHER" id="PTHR12629:SF0">
    <property type="entry name" value="DIPHOSPHOINOSITOL-POLYPHOSPHATE DIPHOSPHATASE"/>
    <property type="match status" value="1"/>
</dbReference>
<feature type="non-terminal residue" evidence="10">
    <location>
        <position position="1"/>
    </location>
</feature>
<name>A0AAN8X3U7_HALRR</name>
<dbReference type="GO" id="GO:1901907">
    <property type="term" value="P:diadenosine pentaphosphate catabolic process"/>
    <property type="evidence" value="ECO:0007669"/>
    <property type="project" value="TreeGrafter"/>
</dbReference>
<dbReference type="EC" id="3.6.1.52" evidence="3"/>
<dbReference type="GO" id="GO:0034432">
    <property type="term" value="F:bis(5'-adenosyl)-pentaphosphatase activity"/>
    <property type="evidence" value="ECO:0007669"/>
    <property type="project" value="TreeGrafter"/>
</dbReference>
<accession>A0AAN8X3U7</accession>
<evidence type="ECO:0000256" key="2">
    <source>
        <dbReference type="ARBA" id="ARBA00008266"/>
    </source>
</evidence>
<dbReference type="Pfam" id="PF00293">
    <property type="entry name" value="NUDIX"/>
    <property type="match status" value="1"/>
</dbReference>
<evidence type="ECO:0000313" key="11">
    <source>
        <dbReference type="Proteomes" id="UP001381693"/>
    </source>
</evidence>
<dbReference type="GO" id="GO:0071543">
    <property type="term" value="P:diphosphoinositol polyphosphate metabolic process"/>
    <property type="evidence" value="ECO:0007669"/>
    <property type="project" value="TreeGrafter"/>
</dbReference>
<comment type="similarity">
    <text evidence="2">Belongs to the Nudix hydrolase family. DIPP subfamily.</text>
</comment>
<dbReference type="PANTHER" id="PTHR12629">
    <property type="entry name" value="DIPHOSPHOINOSITOL POLYPHOSPHATE PHOSPHOHYDROLASE"/>
    <property type="match status" value="1"/>
</dbReference>
<organism evidence="10 11">
    <name type="scientific">Halocaridina rubra</name>
    <name type="common">Hawaiian red shrimp</name>
    <dbReference type="NCBI Taxonomy" id="373956"/>
    <lineage>
        <taxon>Eukaryota</taxon>
        <taxon>Metazoa</taxon>
        <taxon>Ecdysozoa</taxon>
        <taxon>Arthropoda</taxon>
        <taxon>Crustacea</taxon>
        <taxon>Multicrustacea</taxon>
        <taxon>Malacostraca</taxon>
        <taxon>Eumalacostraca</taxon>
        <taxon>Eucarida</taxon>
        <taxon>Decapoda</taxon>
        <taxon>Pleocyemata</taxon>
        <taxon>Caridea</taxon>
        <taxon>Atyoidea</taxon>
        <taxon>Atyidae</taxon>
        <taxon>Halocaridina</taxon>
    </lineage>
</organism>
<evidence type="ECO:0000256" key="8">
    <source>
        <dbReference type="RuleBase" id="RU003476"/>
    </source>
</evidence>
<keyword evidence="6" id="KW-0460">Magnesium</keyword>
<keyword evidence="4" id="KW-0479">Metal-binding</keyword>
<dbReference type="GO" id="GO:0046872">
    <property type="term" value="F:metal ion binding"/>
    <property type="evidence" value="ECO:0007669"/>
    <property type="project" value="UniProtKB-KW"/>
</dbReference>
<dbReference type="Gene3D" id="3.90.79.10">
    <property type="entry name" value="Nucleoside Triphosphate Pyrophosphohydrolase"/>
    <property type="match status" value="1"/>
</dbReference>
<evidence type="ECO:0000256" key="3">
    <source>
        <dbReference type="ARBA" id="ARBA00012527"/>
    </source>
</evidence>
<feature type="domain" description="Nudix hydrolase" evidence="9">
    <location>
        <begin position="1"/>
        <end position="113"/>
    </location>
</feature>
<dbReference type="SUPFAM" id="SSF55811">
    <property type="entry name" value="Nudix"/>
    <property type="match status" value="1"/>
</dbReference>
<dbReference type="GO" id="GO:1901911">
    <property type="term" value="P:adenosine 5'-(hexahydrogen pentaphosphate) catabolic process"/>
    <property type="evidence" value="ECO:0007669"/>
    <property type="project" value="TreeGrafter"/>
</dbReference>
<evidence type="ECO:0000256" key="6">
    <source>
        <dbReference type="ARBA" id="ARBA00022842"/>
    </source>
</evidence>
<dbReference type="GO" id="GO:0034431">
    <property type="term" value="F:bis(5'-adenosyl)-hexaphosphatase activity"/>
    <property type="evidence" value="ECO:0007669"/>
    <property type="project" value="TreeGrafter"/>
</dbReference>
<evidence type="ECO:0000259" key="9">
    <source>
        <dbReference type="PROSITE" id="PS51462"/>
    </source>
</evidence>
<dbReference type="EMBL" id="JAXCGZ010012074">
    <property type="protein sequence ID" value="KAK7073803.1"/>
    <property type="molecule type" value="Genomic_DNA"/>
</dbReference>
<gene>
    <name evidence="10" type="primary">Nudt11</name>
    <name evidence="10" type="ORF">SK128_017366</name>
</gene>
<keyword evidence="5 8" id="KW-0378">Hydrolase</keyword>
<dbReference type="GO" id="GO:0000298">
    <property type="term" value="F:endopolyphosphatase activity"/>
    <property type="evidence" value="ECO:0007669"/>
    <property type="project" value="TreeGrafter"/>
</dbReference>
<dbReference type="InterPro" id="IPR020476">
    <property type="entry name" value="Nudix_hydrolase"/>
</dbReference>
<proteinExistence type="inferred from homology"/>
<dbReference type="InterPro" id="IPR015797">
    <property type="entry name" value="NUDIX_hydrolase-like_dom_sf"/>
</dbReference>
<evidence type="ECO:0000313" key="10">
    <source>
        <dbReference type="EMBL" id="KAK7073803.1"/>
    </source>
</evidence>
<dbReference type="PROSITE" id="PS00893">
    <property type="entry name" value="NUDIX_BOX"/>
    <property type="match status" value="1"/>
</dbReference>
<comment type="cofactor">
    <cofactor evidence="1">
        <name>Mg(2+)</name>
        <dbReference type="ChEBI" id="CHEBI:18420"/>
    </cofactor>
</comment>